<feature type="domain" description="K Homology" evidence="4">
    <location>
        <begin position="1170"/>
        <end position="1238"/>
    </location>
</feature>
<name>A0A9W8BJS1_9FUNG</name>
<keyword evidence="1" id="KW-0677">Repeat</keyword>
<keyword evidence="6" id="KW-1185">Reference proteome</keyword>
<dbReference type="Pfam" id="PF00013">
    <property type="entry name" value="KH_1"/>
    <property type="match status" value="5"/>
</dbReference>
<evidence type="ECO:0000313" key="5">
    <source>
        <dbReference type="EMBL" id="KAJ2003429.1"/>
    </source>
</evidence>
<reference evidence="5" key="1">
    <citation type="submission" date="2022-07" db="EMBL/GenBank/DDBJ databases">
        <title>Phylogenomic reconstructions and comparative analyses of Kickxellomycotina fungi.</title>
        <authorList>
            <person name="Reynolds N.K."/>
            <person name="Stajich J.E."/>
            <person name="Barry K."/>
            <person name="Grigoriev I.V."/>
            <person name="Crous P."/>
            <person name="Smith M.E."/>
        </authorList>
    </citation>
    <scope>NUCLEOTIDE SEQUENCE</scope>
    <source>
        <strain evidence="5">IMI 214461</strain>
    </source>
</reference>
<dbReference type="CDD" id="cd00105">
    <property type="entry name" value="KH-I"/>
    <property type="match status" value="1"/>
</dbReference>
<dbReference type="SMART" id="SM00322">
    <property type="entry name" value="KH"/>
    <property type="match status" value="8"/>
</dbReference>
<feature type="domain" description="K Homology" evidence="4">
    <location>
        <begin position="843"/>
        <end position="913"/>
    </location>
</feature>
<feature type="domain" description="K Homology" evidence="4">
    <location>
        <begin position="697"/>
        <end position="761"/>
    </location>
</feature>
<accession>A0A9W8BJS1</accession>
<evidence type="ECO:0000313" key="6">
    <source>
        <dbReference type="Proteomes" id="UP001150907"/>
    </source>
</evidence>
<sequence>MSTYVSPAAQFAAAAAAEAEAEAAGAPEVSEVDQQLAEMTPFLAICPAAPPGYVPPVFEHDLEPMAVAVAVAVSDDVAVSADSAVGSDAGDERPPLATAEAGAGAKHRRGGGAAAPDLADETAFPALGGGGSGPPSAGAAKKPAWSSAGGAVAAAAAPTRATEVLDLPLMQAEAGAAVRRIMARTGARIDVSHNAALGTSTYVVSGAAAAVAAAKRDVCAALSPRITRVVDVPAEARAAVAKAASAIGAAAGATVQVGRASPSGLDAAFETVAVSVSGTVAAVASAVAAVEAAADRRTTCRVARVSVPRDALALVVGRQAAGLHALKDAHPGVAVHVPGPGAAGGDASVIRVAGEPALAAACAAAIKSAADAAMAASQVADVPVDRRQHRFVAGTGGAGLRDIALATGCAVSLPPARVAADIIRVRGAPDALAAAVAMVRARASERAADAFDATRAHPAYARPALYAHRALRYLRSRERLRRVEAEHGVELSGAEGVIEIVGPSAAAVGGACEALGALFAALPPHHFNGMDVDAHQADALREWHAAAGPRLQATRSVCVLIPAAGDHASAGALVVYEGFNADVERLGDAPAREAATRELLRATLEEMRAAMAAAGAASAVLAAHVPAGLQAALRARAAEVLGADGAHVALRFGALEGEQPAAGSRKAVAPLAADCVEVRGPPDAAARVVAELERRARHVSETVAVPAGLVARVVGRGGDALRRLRGTRDVTVDVTPGGVARVAGVADDVAAVAADLRALVAKMGDDAAETVDVAHALHGALLAGGGRFVQRLRDKYAVRIQFPAKDGAGADLGADQIRIRGSREAVAEARAELLELAAYEAEHAHSARVSVPAASLPHVVGRGGARISEIKDATATRIDVGAPGTGAADVTIAVTGTRAGVAAAVAAIEAVAAEHAALDDAAVDVPPRHHRFLIGSGGARVRELVAAAGGDPDATSGPRACRVQFPRAAGGDSLIRLRGDRAVVAAVRARIEELVAERERVVTVLVPVPQAQHAFVIGRGGARLKQLQDAHAVEIRFPRGADAAEDVRVTGLPDACAAARDALLALVRDEARVTVPLAFHRRLGGRSSAMWRRLRADHSVQVDAARVDRHPQPAPPTESEEPAGDLIFADADAGLDGLSAEWVLRGDAAGLPPALAAIDAALAEAAAAPPAVEARLRVDPRFHRHIIGKNGAAVAKIRDATACDVAVPPRTASTPWVTVAGPRPDVERAIEMIREAIEIHD</sequence>
<dbReference type="PROSITE" id="PS50084">
    <property type="entry name" value="KH_TYPE_1"/>
    <property type="match status" value="7"/>
</dbReference>
<evidence type="ECO:0000256" key="3">
    <source>
        <dbReference type="SAM" id="MobiDB-lite"/>
    </source>
</evidence>
<feature type="region of interest" description="Disordered" evidence="3">
    <location>
        <begin position="84"/>
        <end position="143"/>
    </location>
</feature>
<comment type="caution">
    <text evidence="5">The sequence shown here is derived from an EMBL/GenBank/DDBJ whole genome shotgun (WGS) entry which is preliminary data.</text>
</comment>
<dbReference type="OrthoDB" id="10027144at2759"/>
<feature type="domain" description="K Homology" evidence="4">
    <location>
        <begin position="917"/>
        <end position="996"/>
    </location>
</feature>
<gene>
    <name evidence="5" type="ORF">H4R26_003077</name>
</gene>
<dbReference type="SUPFAM" id="SSF54791">
    <property type="entry name" value="Eukaryotic type KH-domain (KH-domain type I)"/>
    <property type="match status" value="6"/>
</dbReference>
<dbReference type="Proteomes" id="UP001150907">
    <property type="component" value="Unassembled WGS sequence"/>
</dbReference>
<dbReference type="EMBL" id="JANBQF010000221">
    <property type="protein sequence ID" value="KAJ2003429.1"/>
    <property type="molecule type" value="Genomic_DNA"/>
</dbReference>
<organism evidence="5 6">
    <name type="scientific">Coemansia thaxteri</name>
    <dbReference type="NCBI Taxonomy" id="2663907"/>
    <lineage>
        <taxon>Eukaryota</taxon>
        <taxon>Fungi</taxon>
        <taxon>Fungi incertae sedis</taxon>
        <taxon>Zoopagomycota</taxon>
        <taxon>Kickxellomycotina</taxon>
        <taxon>Kickxellomycetes</taxon>
        <taxon>Kickxellales</taxon>
        <taxon>Kickxellaceae</taxon>
        <taxon>Coemansia</taxon>
    </lineage>
</organism>
<dbReference type="Gene3D" id="3.30.1370.10">
    <property type="entry name" value="K Homology domain, type 1"/>
    <property type="match status" value="7"/>
</dbReference>
<protein>
    <recommendedName>
        <fullName evidence="4">K Homology domain-containing protein</fullName>
    </recommendedName>
</protein>
<feature type="domain" description="K Homology" evidence="4">
    <location>
        <begin position="765"/>
        <end position="838"/>
    </location>
</feature>
<dbReference type="AlphaFoldDB" id="A0A9W8BJS1"/>
<evidence type="ECO:0000256" key="1">
    <source>
        <dbReference type="ARBA" id="ARBA00022737"/>
    </source>
</evidence>
<feature type="domain" description="K Homology" evidence="4">
    <location>
        <begin position="1000"/>
        <end position="1068"/>
    </location>
</feature>
<keyword evidence="2" id="KW-0694">RNA-binding</keyword>
<feature type="domain" description="K Homology" evidence="4">
    <location>
        <begin position="299"/>
        <end position="371"/>
    </location>
</feature>
<dbReference type="InterPro" id="IPR004087">
    <property type="entry name" value="KH_dom"/>
</dbReference>
<proteinExistence type="predicted"/>
<dbReference type="PANTHER" id="PTHR10288">
    <property type="entry name" value="KH DOMAIN CONTAINING RNA BINDING PROTEIN"/>
    <property type="match status" value="1"/>
</dbReference>
<evidence type="ECO:0000256" key="2">
    <source>
        <dbReference type="PROSITE-ProRule" id="PRU00117"/>
    </source>
</evidence>
<dbReference type="InterPro" id="IPR036612">
    <property type="entry name" value="KH_dom_type_1_sf"/>
</dbReference>
<feature type="domain" description="K Homology" evidence="4">
    <location>
        <begin position="376"/>
        <end position="444"/>
    </location>
</feature>
<dbReference type="InterPro" id="IPR004088">
    <property type="entry name" value="KH_dom_type_1"/>
</dbReference>
<evidence type="ECO:0000259" key="4">
    <source>
        <dbReference type="SMART" id="SM00322"/>
    </source>
</evidence>
<feature type="compositionally biased region" description="Low complexity" evidence="3">
    <location>
        <begin position="134"/>
        <end position="143"/>
    </location>
</feature>
<dbReference type="CDD" id="cd02394">
    <property type="entry name" value="KH-I_Vigilin_rpt6"/>
    <property type="match status" value="1"/>
</dbReference>
<dbReference type="GO" id="GO:0003723">
    <property type="term" value="F:RNA binding"/>
    <property type="evidence" value="ECO:0007669"/>
    <property type="project" value="UniProtKB-UniRule"/>
</dbReference>